<keyword evidence="5 6" id="KW-0472">Membrane</keyword>
<sequence length="201" mass="22147">MIETAISLFVIWTLLLLTPGPDFVLVLRNTINGGFKEGFSTNLGITAGLTIHTTTAILGIAILSQNPLLFKIVKTIGALYIIYIGISGLLSIKKASGIKIEKTEKQFNSIKEGFFCNILNPKLPLILLGVFTQLIPPETSIPVKFLFGFEIVITSFVMWNVVALIFGNKRVLPKLQSFEKEITVIANFVLIFLGTYELLKG</sequence>
<dbReference type="OrthoDB" id="9784202at2"/>
<name>A0A238YKR0_9BACT</name>
<feature type="transmembrane region" description="Helical" evidence="6">
    <location>
        <begin position="147"/>
        <end position="166"/>
    </location>
</feature>
<organism evidence="7 8">
    <name type="scientific">Desulfurobacterium atlanticum</name>
    <dbReference type="NCBI Taxonomy" id="240169"/>
    <lineage>
        <taxon>Bacteria</taxon>
        <taxon>Pseudomonadati</taxon>
        <taxon>Aquificota</taxon>
        <taxon>Aquificia</taxon>
        <taxon>Desulfurobacteriales</taxon>
        <taxon>Desulfurobacteriaceae</taxon>
        <taxon>Desulfurobacterium</taxon>
    </lineage>
</organism>
<dbReference type="InterPro" id="IPR001123">
    <property type="entry name" value="LeuE-type"/>
</dbReference>
<evidence type="ECO:0000256" key="6">
    <source>
        <dbReference type="SAM" id="Phobius"/>
    </source>
</evidence>
<dbReference type="Proteomes" id="UP000198405">
    <property type="component" value="Unassembled WGS sequence"/>
</dbReference>
<feature type="transmembrane region" description="Helical" evidence="6">
    <location>
        <begin position="6"/>
        <end position="27"/>
    </location>
</feature>
<dbReference type="EMBL" id="FZOB01000003">
    <property type="protein sequence ID" value="SNR70999.1"/>
    <property type="molecule type" value="Genomic_DNA"/>
</dbReference>
<dbReference type="GO" id="GO:0015171">
    <property type="term" value="F:amino acid transmembrane transporter activity"/>
    <property type="evidence" value="ECO:0007669"/>
    <property type="project" value="TreeGrafter"/>
</dbReference>
<evidence type="ECO:0000256" key="4">
    <source>
        <dbReference type="ARBA" id="ARBA00022989"/>
    </source>
</evidence>
<evidence type="ECO:0000256" key="3">
    <source>
        <dbReference type="ARBA" id="ARBA00022692"/>
    </source>
</evidence>
<feature type="transmembrane region" description="Helical" evidence="6">
    <location>
        <begin position="68"/>
        <end position="92"/>
    </location>
</feature>
<dbReference type="PANTHER" id="PTHR30086:SF20">
    <property type="entry name" value="ARGININE EXPORTER PROTEIN ARGO-RELATED"/>
    <property type="match status" value="1"/>
</dbReference>
<keyword evidence="4 6" id="KW-1133">Transmembrane helix</keyword>
<dbReference type="Pfam" id="PF01810">
    <property type="entry name" value="LysE"/>
    <property type="match status" value="1"/>
</dbReference>
<comment type="subcellular location">
    <subcellularLocation>
        <location evidence="1">Cell membrane</location>
        <topology evidence="1">Multi-pass membrane protein</topology>
    </subcellularLocation>
</comment>
<keyword evidence="2" id="KW-1003">Cell membrane</keyword>
<accession>A0A238YKR0</accession>
<keyword evidence="8" id="KW-1185">Reference proteome</keyword>
<reference evidence="8" key="1">
    <citation type="submission" date="2017-06" db="EMBL/GenBank/DDBJ databases">
        <authorList>
            <person name="Varghese N."/>
            <person name="Submissions S."/>
        </authorList>
    </citation>
    <scope>NUCLEOTIDE SEQUENCE [LARGE SCALE GENOMIC DNA]</scope>
    <source>
        <strain evidence="8">DSM 15668</strain>
    </source>
</reference>
<evidence type="ECO:0000313" key="8">
    <source>
        <dbReference type="Proteomes" id="UP000198405"/>
    </source>
</evidence>
<feature type="transmembrane region" description="Helical" evidence="6">
    <location>
        <begin position="39"/>
        <end position="62"/>
    </location>
</feature>
<gene>
    <name evidence="7" type="ORF">SAMN06265340_103189</name>
</gene>
<dbReference type="GO" id="GO:0005886">
    <property type="term" value="C:plasma membrane"/>
    <property type="evidence" value="ECO:0007669"/>
    <property type="project" value="UniProtKB-SubCell"/>
</dbReference>
<protein>
    <submittedName>
        <fullName evidence="7">Threonine/homoserine/homoserine lactone efflux protein</fullName>
    </submittedName>
</protein>
<evidence type="ECO:0000256" key="1">
    <source>
        <dbReference type="ARBA" id="ARBA00004651"/>
    </source>
</evidence>
<dbReference type="AlphaFoldDB" id="A0A238YKR0"/>
<evidence type="ECO:0000256" key="2">
    <source>
        <dbReference type="ARBA" id="ARBA00022475"/>
    </source>
</evidence>
<dbReference type="PANTHER" id="PTHR30086">
    <property type="entry name" value="ARGININE EXPORTER PROTEIN ARGO"/>
    <property type="match status" value="1"/>
</dbReference>
<keyword evidence="3 6" id="KW-0812">Transmembrane</keyword>
<evidence type="ECO:0000313" key="7">
    <source>
        <dbReference type="EMBL" id="SNR70999.1"/>
    </source>
</evidence>
<evidence type="ECO:0000256" key="5">
    <source>
        <dbReference type="ARBA" id="ARBA00023136"/>
    </source>
</evidence>
<feature type="transmembrane region" description="Helical" evidence="6">
    <location>
        <begin position="113"/>
        <end position="135"/>
    </location>
</feature>
<dbReference type="RefSeq" id="WP_089322727.1">
    <property type="nucleotide sequence ID" value="NZ_FZOB01000003.1"/>
</dbReference>
<proteinExistence type="predicted"/>